<evidence type="ECO:0000256" key="5">
    <source>
        <dbReference type="ARBA" id="ARBA00023136"/>
    </source>
</evidence>
<feature type="compositionally biased region" description="Polar residues" evidence="6">
    <location>
        <begin position="480"/>
        <end position="490"/>
    </location>
</feature>
<dbReference type="GO" id="GO:0016020">
    <property type="term" value="C:membrane"/>
    <property type="evidence" value="ECO:0007669"/>
    <property type="project" value="UniProtKB-SubCell"/>
</dbReference>
<feature type="compositionally biased region" description="Polar residues" evidence="6">
    <location>
        <begin position="119"/>
        <end position="130"/>
    </location>
</feature>
<keyword evidence="9" id="KW-1185">Reference proteome</keyword>
<dbReference type="InterPro" id="IPR037185">
    <property type="entry name" value="EmrE-like"/>
</dbReference>
<keyword evidence="5 7" id="KW-0472">Membrane</keyword>
<dbReference type="InterPro" id="IPR008521">
    <property type="entry name" value="Mg_trans_NIPA"/>
</dbReference>
<dbReference type="Proteomes" id="UP001201262">
    <property type="component" value="Unassembled WGS sequence"/>
</dbReference>
<evidence type="ECO:0000256" key="2">
    <source>
        <dbReference type="ARBA" id="ARBA00022692"/>
    </source>
</evidence>
<evidence type="ECO:0000256" key="4">
    <source>
        <dbReference type="ARBA" id="ARBA00022989"/>
    </source>
</evidence>
<feature type="transmembrane region" description="Helical" evidence="7">
    <location>
        <begin position="239"/>
        <end position="257"/>
    </location>
</feature>
<reference evidence="8" key="1">
    <citation type="submission" date="2021-12" db="EMBL/GenBank/DDBJ databases">
        <title>Convergent genome expansion in fungi linked to evolution of root-endophyte symbiosis.</title>
        <authorList>
            <consortium name="DOE Joint Genome Institute"/>
            <person name="Ke Y.-H."/>
            <person name="Bonito G."/>
            <person name="Liao H.-L."/>
            <person name="Looney B."/>
            <person name="Rojas-Flechas A."/>
            <person name="Nash J."/>
            <person name="Hameed K."/>
            <person name="Schadt C."/>
            <person name="Martin F."/>
            <person name="Crous P.W."/>
            <person name="Miettinen O."/>
            <person name="Magnuson J.K."/>
            <person name="Labbe J."/>
            <person name="Jacobson D."/>
            <person name="Doktycz M.J."/>
            <person name="Veneault-Fourrey C."/>
            <person name="Kuo A."/>
            <person name="Mondo S."/>
            <person name="Calhoun S."/>
            <person name="Riley R."/>
            <person name="Ohm R."/>
            <person name="LaButti K."/>
            <person name="Andreopoulos B."/>
            <person name="Pangilinan J."/>
            <person name="Nolan M."/>
            <person name="Tritt A."/>
            <person name="Clum A."/>
            <person name="Lipzen A."/>
            <person name="Daum C."/>
            <person name="Barry K."/>
            <person name="Grigoriev I.V."/>
            <person name="Vilgalys R."/>
        </authorList>
    </citation>
    <scope>NUCLEOTIDE SEQUENCE</scope>
    <source>
        <strain evidence="8">PMI_201</strain>
    </source>
</reference>
<accession>A0AAD4KY85</accession>
<feature type="transmembrane region" description="Helical" evidence="7">
    <location>
        <begin position="184"/>
        <end position="204"/>
    </location>
</feature>
<feature type="transmembrane region" description="Helical" evidence="7">
    <location>
        <begin position="339"/>
        <end position="359"/>
    </location>
</feature>
<feature type="transmembrane region" description="Helical" evidence="7">
    <location>
        <begin position="303"/>
        <end position="319"/>
    </location>
</feature>
<evidence type="ECO:0000313" key="8">
    <source>
        <dbReference type="EMBL" id="KAH8702460.1"/>
    </source>
</evidence>
<evidence type="ECO:0000313" key="9">
    <source>
        <dbReference type="Proteomes" id="UP001201262"/>
    </source>
</evidence>
<sequence length="794" mass="86422">MDGILSTGVSTVQLPPATGFPAASSLPNTYSLLSLLIGSQEDSDGDGGHQAQRWSSFIGIIVAICGNILISFALNIQRYAHVRIEREAEGERVRMRSRRHVSTSTYGSTDVPYRDDPGDNSNETFGATQNGRERSDDQDRSYQDYDTENEDPDMQQSILSDQTVRPGDKDLAETYRANYLHSPYWWAGIVLMTLGEMGNFLAYGFAPASIVSPLGVVALISNCVIAPFMLKEKFRQQDLWGVLIAITGAVVVVLSAETSETKIGPHEIWVMITKWEFELYLGLTAALIITLMCLSGKYGNRTILIDLGLVGLFGGYTALSTKGVASLLSFTLWHVITFPISYLLAAVLICSALMQIRYINRALQRFDSTQVIPTQFVLFTLAVIIGSAVLYRDFESTTKSRAMKFVGGCALTFLGVYFITSGRSRNEDEYSEGEEEDEEAEVGFVNGQRYRDTEDEPRALDQHMRKPGDTALENRHQSRSTRASFQSASSEGDDLNTPKGLLSPAGSDNEESISEDSLSQDLASSPPQPQSLIDNPWDSPEGTLKTTISDPLVHKSIPTTPPGSQTRVAQFSPILFRFPVAPSPEDAGQNSDTHSHPARSPQPSADIRTPENRRRSTPRTPQSSVRNSVQLRLTPAPLIAPLSSTLSAVVADSLRRGEGSPGRHQRSKSVRVRRLGSAPLIVGETNGDSGENGYDTEYSVDGRHVHSSAVTVTPGSSRVNSNREVPRVNTTAADAIQINTKADADTSTKRLRSFSDSLSGGLAWLGGTLRRPRKSEGVVPTQSGGNESSEGDDS</sequence>
<keyword evidence="4 7" id="KW-1133">Transmembrane helix</keyword>
<evidence type="ECO:0000256" key="1">
    <source>
        <dbReference type="ARBA" id="ARBA00004477"/>
    </source>
</evidence>
<feature type="compositionally biased region" description="Acidic residues" evidence="6">
    <location>
        <begin position="429"/>
        <end position="441"/>
    </location>
</feature>
<feature type="transmembrane region" description="Helical" evidence="7">
    <location>
        <begin position="54"/>
        <end position="76"/>
    </location>
</feature>
<keyword evidence="2 7" id="KW-0812">Transmembrane</keyword>
<proteinExistence type="predicted"/>
<dbReference type="SUPFAM" id="SSF103481">
    <property type="entry name" value="Multidrug resistance efflux transporter EmrE"/>
    <property type="match status" value="1"/>
</dbReference>
<comment type="caution">
    <text evidence="8">The sequence shown here is derived from an EMBL/GenBank/DDBJ whole genome shotgun (WGS) entry which is preliminary data.</text>
</comment>
<dbReference type="PANTHER" id="PTHR12570">
    <property type="match status" value="1"/>
</dbReference>
<dbReference type="EMBL" id="JAJTJA010000003">
    <property type="protein sequence ID" value="KAH8702460.1"/>
    <property type="molecule type" value="Genomic_DNA"/>
</dbReference>
<dbReference type="AlphaFoldDB" id="A0AAD4KY85"/>
<feature type="transmembrane region" description="Helical" evidence="7">
    <location>
        <begin position="277"/>
        <end position="296"/>
    </location>
</feature>
<dbReference type="PANTHER" id="PTHR12570:SF65">
    <property type="entry name" value="MAGNESIUM TRANSPORTER NIPA9-RELATED"/>
    <property type="match status" value="1"/>
</dbReference>
<feature type="transmembrane region" description="Helical" evidence="7">
    <location>
        <begin position="210"/>
        <end position="230"/>
    </location>
</feature>
<feature type="compositionally biased region" description="Basic and acidic residues" evidence="6">
    <location>
        <begin position="131"/>
        <end position="143"/>
    </location>
</feature>
<feature type="compositionally biased region" description="Basic and acidic residues" evidence="6">
    <location>
        <begin position="449"/>
        <end position="476"/>
    </location>
</feature>
<feature type="transmembrane region" description="Helical" evidence="7">
    <location>
        <begin position="371"/>
        <end position="390"/>
    </location>
</feature>
<organism evidence="8 9">
    <name type="scientific">Talaromyces proteolyticus</name>
    <dbReference type="NCBI Taxonomy" id="1131652"/>
    <lineage>
        <taxon>Eukaryota</taxon>
        <taxon>Fungi</taxon>
        <taxon>Dikarya</taxon>
        <taxon>Ascomycota</taxon>
        <taxon>Pezizomycotina</taxon>
        <taxon>Eurotiomycetes</taxon>
        <taxon>Eurotiomycetidae</taxon>
        <taxon>Eurotiales</taxon>
        <taxon>Trichocomaceae</taxon>
        <taxon>Talaromyces</taxon>
        <taxon>Talaromyces sect. Bacilispori</taxon>
    </lineage>
</organism>
<dbReference type="RefSeq" id="XP_046075836.1">
    <property type="nucleotide sequence ID" value="XM_046213789.1"/>
</dbReference>
<feature type="region of interest" description="Disordered" evidence="6">
    <location>
        <begin position="425"/>
        <end position="566"/>
    </location>
</feature>
<evidence type="ECO:0000256" key="7">
    <source>
        <dbReference type="SAM" id="Phobius"/>
    </source>
</evidence>
<name>A0AAD4KY85_9EURO</name>
<comment type="subcellular location">
    <subcellularLocation>
        <location evidence="1">Endoplasmic reticulum membrane</location>
        <topology evidence="1">Multi-pass membrane protein</topology>
    </subcellularLocation>
</comment>
<feature type="region of interest" description="Disordered" evidence="6">
    <location>
        <begin position="579"/>
        <end position="630"/>
    </location>
</feature>
<feature type="region of interest" description="Disordered" evidence="6">
    <location>
        <begin position="89"/>
        <end position="164"/>
    </location>
</feature>
<keyword evidence="3" id="KW-0256">Endoplasmic reticulum</keyword>
<feature type="compositionally biased region" description="Polar residues" evidence="6">
    <location>
        <begin position="154"/>
        <end position="163"/>
    </location>
</feature>
<evidence type="ECO:0000256" key="3">
    <source>
        <dbReference type="ARBA" id="ARBA00022824"/>
    </source>
</evidence>
<feature type="compositionally biased region" description="Polar residues" evidence="6">
    <location>
        <begin position="515"/>
        <end position="533"/>
    </location>
</feature>
<evidence type="ECO:0000256" key="6">
    <source>
        <dbReference type="SAM" id="MobiDB-lite"/>
    </source>
</evidence>
<gene>
    <name evidence="8" type="ORF">BGW36DRAFT_356578</name>
</gene>
<dbReference type="GO" id="GO:0015095">
    <property type="term" value="F:magnesium ion transmembrane transporter activity"/>
    <property type="evidence" value="ECO:0007669"/>
    <property type="project" value="InterPro"/>
</dbReference>
<feature type="region of interest" description="Disordered" evidence="6">
    <location>
        <begin position="757"/>
        <end position="794"/>
    </location>
</feature>
<protein>
    <submittedName>
        <fullName evidence="8">Magnesium transporter NIPA-domain-containing protein</fullName>
    </submittedName>
</protein>
<dbReference type="GeneID" id="70244076"/>
<dbReference type="Pfam" id="PF05653">
    <property type="entry name" value="Mg_trans_NIPA"/>
    <property type="match status" value="1"/>
</dbReference>